<feature type="transmembrane region" description="Helical" evidence="9">
    <location>
        <begin position="286"/>
        <end position="307"/>
    </location>
</feature>
<organism evidence="10 11">
    <name type="scientific">Pseudotabrizicola alkalilacus</name>
    <dbReference type="NCBI Taxonomy" id="2305252"/>
    <lineage>
        <taxon>Bacteria</taxon>
        <taxon>Pseudomonadati</taxon>
        <taxon>Pseudomonadota</taxon>
        <taxon>Alphaproteobacteria</taxon>
        <taxon>Rhodobacterales</taxon>
        <taxon>Paracoccaceae</taxon>
        <taxon>Pseudotabrizicola</taxon>
    </lineage>
</organism>
<dbReference type="Proteomes" id="UP000284547">
    <property type="component" value="Unassembled WGS sequence"/>
</dbReference>
<dbReference type="InterPro" id="IPR003445">
    <property type="entry name" value="Cat_transpt"/>
</dbReference>
<feature type="transmembrane region" description="Helical" evidence="9">
    <location>
        <begin position="358"/>
        <end position="379"/>
    </location>
</feature>
<feature type="transmembrane region" description="Helical" evidence="9">
    <location>
        <begin position="41"/>
        <end position="62"/>
    </location>
</feature>
<evidence type="ECO:0000313" key="11">
    <source>
        <dbReference type="Proteomes" id="UP000284547"/>
    </source>
</evidence>
<feature type="transmembrane region" description="Helical" evidence="9">
    <location>
        <begin position="247"/>
        <end position="266"/>
    </location>
</feature>
<keyword evidence="8 9" id="KW-0472">Membrane</keyword>
<dbReference type="GO" id="GO:0008324">
    <property type="term" value="F:monoatomic cation transmembrane transporter activity"/>
    <property type="evidence" value="ECO:0007669"/>
    <property type="project" value="InterPro"/>
</dbReference>
<evidence type="ECO:0000313" key="10">
    <source>
        <dbReference type="EMBL" id="RGP37654.1"/>
    </source>
</evidence>
<accession>A0A411Z3L7</accession>
<evidence type="ECO:0000256" key="9">
    <source>
        <dbReference type="SAM" id="Phobius"/>
    </source>
</evidence>
<dbReference type="GO" id="GO:0005886">
    <property type="term" value="C:plasma membrane"/>
    <property type="evidence" value="ECO:0007669"/>
    <property type="project" value="UniProtKB-SubCell"/>
</dbReference>
<keyword evidence="3" id="KW-0813">Transport</keyword>
<dbReference type="PANTHER" id="PTHR32024:SF2">
    <property type="entry name" value="TRK SYSTEM POTASSIUM UPTAKE PROTEIN TRKG-RELATED"/>
    <property type="match status" value="1"/>
</dbReference>
<keyword evidence="7" id="KW-0406">Ion transport</keyword>
<reference evidence="10 11" key="1">
    <citation type="submission" date="2018-08" db="EMBL/GenBank/DDBJ databases">
        <title>Flavobacterium tibetense sp. nov., isolated from a wetland YonghuCo on Tibetan Plateau.</title>
        <authorList>
            <person name="Phurbu D."/>
            <person name="Lu H."/>
            <person name="Xing P."/>
        </authorList>
    </citation>
    <scope>NUCLEOTIDE SEQUENCE [LARGE SCALE GENOMIC DNA]</scope>
    <source>
        <strain evidence="10 11">DJC</strain>
    </source>
</reference>
<comment type="similarity">
    <text evidence="2">Belongs to the TrkH potassium transport family.</text>
</comment>
<evidence type="ECO:0000256" key="3">
    <source>
        <dbReference type="ARBA" id="ARBA00022448"/>
    </source>
</evidence>
<feature type="transmembrane region" description="Helical" evidence="9">
    <location>
        <begin position="189"/>
        <end position="211"/>
    </location>
</feature>
<evidence type="ECO:0000256" key="2">
    <source>
        <dbReference type="ARBA" id="ARBA00009137"/>
    </source>
</evidence>
<evidence type="ECO:0000256" key="8">
    <source>
        <dbReference type="ARBA" id="ARBA00023136"/>
    </source>
</evidence>
<sequence>MALRDRLLATPLLVTLSALSGVAMFLPAAHATLTDAHRVAQGFFYSGMLVLILTGMVWLATSNWRPRNVARSQLASLVGAYALMPVIFAIPVTQAVPDTSFTNAWFEMVSCFTTTGASVYDTPGRLSATLHLWRATVGWLGGLFILVTATAILAPMNLGGVEVMSGRAPGRGADGLSQITRVADPSQRFLRYTLLLFPIYSGLTLLLWLLLMIAGEVNLLALIHAMGTLSTSGIGTDGDLSGLRTGLVGEALIVLFLMLAITRRFLPGTQFALMQGPLRRDPEVRLATILIATTTAVLFFRHFIGAIEVEATDDAASALRALWGTFFMAVSFLTTTGYESGEWAAARSWSGLPSPGLVLLGLAIIGGGVATTAGGVKLLRVYALFRHGERELEKLIHPSSIGGQGQQARRLRREGAYFAWLFFMLFALSIAVSTAALSLMNLPFEDALVLTLAALSTTGQLADLAGAAPIRYAELETAAKVFLAMVMVVGRLETLALLALFAPSSWQR</sequence>
<proteinExistence type="inferred from homology"/>
<dbReference type="AlphaFoldDB" id="A0A411Z3L7"/>
<feature type="transmembrane region" description="Helical" evidence="9">
    <location>
        <begin position="132"/>
        <end position="154"/>
    </location>
</feature>
<name>A0A411Z3L7_9RHOB</name>
<comment type="caution">
    <text evidence="10">The sequence shown here is derived from an EMBL/GenBank/DDBJ whole genome shotgun (WGS) entry which is preliminary data.</text>
</comment>
<dbReference type="Pfam" id="PF02386">
    <property type="entry name" value="TrkH"/>
    <property type="match status" value="1"/>
</dbReference>
<evidence type="ECO:0000256" key="4">
    <source>
        <dbReference type="ARBA" id="ARBA00022475"/>
    </source>
</evidence>
<dbReference type="RefSeq" id="WP_118150645.1">
    <property type="nucleotide sequence ID" value="NZ_QWEY01000003.1"/>
</dbReference>
<evidence type="ECO:0000256" key="1">
    <source>
        <dbReference type="ARBA" id="ARBA00004651"/>
    </source>
</evidence>
<protein>
    <submittedName>
        <fullName evidence="10">TrkH family potassium uptake protein</fullName>
    </submittedName>
</protein>
<dbReference type="OrthoDB" id="7818483at2"/>
<gene>
    <name evidence="10" type="ORF">D1012_06955</name>
</gene>
<keyword evidence="4" id="KW-1003">Cell membrane</keyword>
<dbReference type="GO" id="GO:0030001">
    <property type="term" value="P:metal ion transport"/>
    <property type="evidence" value="ECO:0007669"/>
    <property type="project" value="UniProtKB-ARBA"/>
</dbReference>
<evidence type="ECO:0000256" key="7">
    <source>
        <dbReference type="ARBA" id="ARBA00023065"/>
    </source>
</evidence>
<dbReference type="EMBL" id="QWEY01000003">
    <property type="protein sequence ID" value="RGP37654.1"/>
    <property type="molecule type" value="Genomic_DNA"/>
</dbReference>
<evidence type="ECO:0000256" key="5">
    <source>
        <dbReference type="ARBA" id="ARBA00022692"/>
    </source>
</evidence>
<evidence type="ECO:0000256" key="6">
    <source>
        <dbReference type="ARBA" id="ARBA00022989"/>
    </source>
</evidence>
<dbReference type="PANTHER" id="PTHR32024">
    <property type="entry name" value="TRK SYSTEM POTASSIUM UPTAKE PROTEIN TRKG-RELATED"/>
    <property type="match status" value="1"/>
</dbReference>
<feature type="transmembrane region" description="Helical" evidence="9">
    <location>
        <begin position="417"/>
        <end position="440"/>
    </location>
</feature>
<keyword evidence="6 9" id="KW-1133">Transmembrane helix</keyword>
<comment type="subcellular location">
    <subcellularLocation>
        <location evidence="1">Cell membrane</location>
        <topology evidence="1">Multi-pass membrane protein</topology>
    </subcellularLocation>
</comment>
<keyword evidence="5 9" id="KW-0812">Transmembrane</keyword>
<feature type="transmembrane region" description="Helical" evidence="9">
    <location>
        <begin position="74"/>
        <end position="96"/>
    </location>
</feature>
<feature type="transmembrane region" description="Helical" evidence="9">
    <location>
        <begin position="481"/>
        <end position="502"/>
    </location>
</feature>
<keyword evidence="11" id="KW-1185">Reference proteome</keyword>